<organism evidence="3 4">
    <name type="scientific">Sus scrofa</name>
    <name type="common">Pig</name>
    <dbReference type="NCBI Taxonomy" id="9823"/>
    <lineage>
        <taxon>Eukaryota</taxon>
        <taxon>Metazoa</taxon>
        <taxon>Chordata</taxon>
        <taxon>Craniata</taxon>
        <taxon>Vertebrata</taxon>
        <taxon>Euteleostomi</taxon>
        <taxon>Mammalia</taxon>
        <taxon>Eutheria</taxon>
        <taxon>Laurasiatheria</taxon>
        <taxon>Artiodactyla</taxon>
        <taxon>Suina</taxon>
        <taxon>Suidae</taxon>
        <taxon>Sus</taxon>
    </lineage>
</organism>
<comment type="subcellular location">
    <subcellularLocation>
        <location evidence="1">Endoplasmic reticulum membrane</location>
        <topology evidence="1">Peripheral membrane protein</topology>
        <orientation evidence="1">Cytoplasmic side</orientation>
    </subcellularLocation>
</comment>
<dbReference type="SUPFAM" id="SSF50104">
    <property type="entry name" value="Translation proteins SH3-like domain"/>
    <property type="match status" value="1"/>
</dbReference>
<dbReference type="AlphaFoldDB" id="A0A4X1VY62"/>
<dbReference type="GO" id="GO:0003723">
    <property type="term" value="F:RNA binding"/>
    <property type="evidence" value="ECO:0007669"/>
    <property type="project" value="InterPro"/>
</dbReference>
<dbReference type="InterPro" id="IPR001884">
    <property type="entry name" value="IF5A-like"/>
</dbReference>
<dbReference type="GO" id="GO:0045901">
    <property type="term" value="P:positive regulation of translational elongation"/>
    <property type="evidence" value="ECO:0007669"/>
    <property type="project" value="InterPro"/>
</dbReference>
<dbReference type="InterPro" id="IPR008991">
    <property type="entry name" value="Translation_prot_SH3-like_sf"/>
</dbReference>
<dbReference type="GO" id="GO:0003746">
    <property type="term" value="F:translation elongation factor activity"/>
    <property type="evidence" value="ECO:0007669"/>
    <property type="project" value="InterPro"/>
</dbReference>
<dbReference type="InterPro" id="IPR048670">
    <property type="entry name" value="IF5A-like_N"/>
</dbReference>
<dbReference type="InterPro" id="IPR014722">
    <property type="entry name" value="Rib_uL2_dom2"/>
</dbReference>
<dbReference type="GO" id="GO:0005789">
    <property type="term" value="C:endoplasmic reticulum membrane"/>
    <property type="evidence" value="ECO:0007669"/>
    <property type="project" value="UniProtKB-SubCell"/>
</dbReference>
<evidence type="ECO:0000313" key="3">
    <source>
        <dbReference type="Ensembl" id="ENSSSCP00070048755.1"/>
    </source>
</evidence>
<accession>A0A4X1VY62</accession>
<sequence>MAVDLDFETGDAGASATFPLQCSLLHKNGFVVLTGWPCKIHGHTKVHVVGNDIFVRKKYEDICPSTQNLVYFEELLNCFPKQLHHFTFYQNCKMVAVSSHPL</sequence>
<reference evidence="4" key="1">
    <citation type="submission" date="2017-08" db="EMBL/GenBank/DDBJ databases">
        <title>USMARCv1.0.</title>
        <authorList>
            <person name="Hannum G.I."/>
            <person name="Koren S."/>
            <person name="Schroeder S.G."/>
            <person name="Chin S.C."/>
            <person name="Nonneman D.J."/>
            <person name="Becker S.A."/>
            <person name="Rosen B.D."/>
            <person name="Bickhart D.M."/>
            <person name="Putnam N.H."/>
            <person name="Green R.E."/>
            <person name="Tuggle C.K."/>
            <person name="Liu H."/>
            <person name="Rohrer G.A."/>
            <person name="Warr A."/>
            <person name="Hall R."/>
            <person name="Kim K."/>
            <person name="Hume D.A."/>
            <person name="Talbot R."/>
            <person name="Chow W."/>
            <person name="Howe K."/>
            <person name="Schwartz A.S."/>
            <person name="Watson M."/>
            <person name="Archibald A.L."/>
            <person name="Phillippy A.M."/>
            <person name="Smith T.P.L."/>
        </authorList>
    </citation>
    <scope>NUCLEOTIDE SEQUENCE [LARGE SCALE GENOMIC DNA]</scope>
</reference>
<dbReference type="Pfam" id="PF21485">
    <property type="entry name" value="IF5A-like_N"/>
    <property type="match status" value="1"/>
</dbReference>
<dbReference type="GO" id="GO:0043022">
    <property type="term" value="F:ribosome binding"/>
    <property type="evidence" value="ECO:0007669"/>
    <property type="project" value="InterPro"/>
</dbReference>
<evidence type="ECO:0000313" key="4">
    <source>
        <dbReference type="Proteomes" id="UP000314985"/>
    </source>
</evidence>
<dbReference type="PANTHER" id="PTHR11673">
    <property type="entry name" value="TRANSLATION INITIATION FACTOR 5A FAMILY MEMBER"/>
    <property type="match status" value="1"/>
</dbReference>
<protein>
    <recommendedName>
        <fullName evidence="2">Translation initiation factor 5A-like N-terminal domain-containing protein</fullName>
    </recommendedName>
</protein>
<name>A0A4X1VY62_PIG</name>
<dbReference type="Proteomes" id="UP000314985">
    <property type="component" value="Unassembled WGS sequence"/>
</dbReference>
<dbReference type="Ensembl" id="ENSSSCT00070057352.1">
    <property type="protein sequence ID" value="ENSSSCP00070048755.1"/>
    <property type="gene ID" value="ENSSSCG00070028582.1"/>
</dbReference>
<proteinExistence type="predicted"/>
<reference evidence="3" key="2">
    <citation type="submission" date="2025-08" db="UniProtKB">
        <authorList>
            <consortium name="Ensembl"/>
        </authorList>
    </citation>
    <scope>IDENTIFICATION</scope>
</reference>
<evidence type="ECO:0000256" key="1">
    <source>
        <dbReference type="ARBA" id="ARBA00004397"/>
    </source>
</evidence>
<evidence type="ECO:0000259" key="2">
    <source>
        <dbReference type="Pfam" id="PF21485"/>
    </source>
</evidence>
<dbReference type="Gene3D" id="2.30.30.30">
    <property type="match status" value="1"/>
</dbReference>
<feature type="domain" description="Translation initiation factor 5A-like N-terminal" evidence="2">
    <location>
        <begin position="15"/>
        <end position="66"/>
    </location>
</feature>